<sequence>MLQKSQHYDLCHLKVGSMSLPPVVIYPCLLRAICFYVPKVTLGFPPARKPNVYNSKKLQASKNSKSATKCCMSFDIAGYVGCLAQIQCARRSCPAWFPKI</sequence>
<accession>A0ACB8F320</accession>
<protein>
    <submittedName>
        <fullName evidence="1">Uncharacterized protein</fullName>
    </submittedName>
</protein>
<proteinExistence type="predicted"/>
<keyword evidence="2" id="KW-1185">Reference proteome</keyword>
<reference evidence="1" key="1">
    <citation type="submission" date="2021-08" db="EMBL/GenBank/DDBJ databases">
        <title>The first chromosome-level gecko genome reveals the dynamic sex chromosomes of Neotropical dwarf geckos (Sphaerodactylidae: Sphaerodactylus).</title>
        <authorList>
            <person name="Pinto B.J."/>
            <person name="Keating S.E."/>
            <person name="Gamble T."/>
        </authorList>
    </citation>
    <scope>NUCLEOTIDE SEQUENCE</scope>
    <source>
        <strain evidence="1">TG3544</strain>
    </source>
</reference>
<name>A0ACB8F320_9SAUR</name>
<organism evidence="1 2">
    <name type="scientific">Sphaerodactylus townsendi</name>
    <dbReference type="NCBI Taxonomy" id="933632"/>
    <lineage>
        <taxon>Eukaryota</taxon>
        <taxon>Metazoa</taxon>
        <taxon>Chordata</taxon>
        <taxon>Craniata</taxon>
        <taxon>Vertebrata</taxon>
        <taxon>Euteleostomi</taxon>
        <taxon>Lepidosauria</taxon>
        <taxon>Squamata</taxon>
        <taxon>Bifurcata</taxon>
        <taxon>Gekkota</taxon>
        <taxon>Sphaerodactylidae</taxon>
        <taxon>Sphaerodactylus</taxon>
    </lineage>
</organism>
<evidence type="ECO:0000313" key="2">
    <source>
        <dbReference type="Proteomes" id="UP000827872"/>
    </source>
</evidence>
<evidence type="ECO:0000313" key="1">
    <source>
        <dbReference type="EMBL" id="KAH7999321.1"/>
    </source>
</evidence>
<dbReference type="EMBL" id="CM037618">
    <property type="protein sequence ID" value="KAH7999321.1"/>
    <property type="molecule type" value="Genomic_DNA"/>
</dbReference>
<dbReference type="Proteomes" id="UP000827872">
    <property type="component" value="Linkage Group LG05"/>
</dbReference>
<gene>
    <name evidence="1" type="ORF">K3G42_008620</name>
</gene>
<comment type="caution">
    <text evidence="1">The sequence shown here is derived from an EMBL/GenBank/DDBJ whole genome shotgun (WGS) entry which is preliminary data.</text>
</comment>